<reference evidence="10" key="1">
    <citation type="submission" date="2025-08" db="UniProtKB">
        <authorList>
            <consortium name="Ensembl"/>
        </authorList>
    </citation>
    <scope>IDENTIFICATION</scope>
</reference>
<feature type="binding site" evidence="8">
    <location>
        <position position="46"/>
    </location>
    <ligand>
        <name>ATP</name>
        <dbReference type="ChEBI" id="CHEBI:30616"/>
    </ligand>
</feature>
<organism evidence="10 11">
    <name type="scientific">Aquila chrysaetos chrysaetos</name>
    <dbReference type="NCBI Taxonomy" id="223781"/>
    <lineage>
        <taxon>Eukaryota</taxon>
        <taxon>Metazoa</taxon>
        <taxon>Chordata</taxon>
        <taxon>Craniata</taxon>
        <taxon>Vertebrata</taxon>
        <taxon>Euteleostomi</taxon>
        <taxon>Archelosauria</taxon>
        <taxon>Archosauria</taxon>
        <taxon>Dinosauria</taxon>
        <taxon>Saurischia</taxon>
        <taxon>Theropoda</taxon>
        <taxon>Coelurosauria</taxon>
        <taxon>Aves</taxon>
        <taxon>Neognathae</taxon>
        <taxon>Neoaves</taxon>
        <taxon>Telluraves</taxon>
        <taxon>Accipitrimorphae</taxon>
        <taxon>Accipitriformes</taxon>
        <taxon>Accipitridae</taxon>
        <taxon>Accipitrinae</taxon>
        <taxon>Aquila</taxon>
    </lineage>
</organism>
<evidence type="ECO:0000256" key="5">
    <source>
        <dbReference type="ARBA" id="ARBA00022741"/>
    </source>
</evidence>
<dbReference type="PANTHER" id="PTHR48012:SF15">
    <property type="entry name" value="MITOGEN-ACTIVATED PROTEIN KINASE KINASE KINASE KINASE 1"/>
    <property type="match status" value="1"/>
</dbReference>
<accession>A0A663FCF3</accession>
<evidence type="ECO:0000256" key="3">
    <source>
        <dbReference type="ARBA" id="ARBA00022527"/>
    </source>
</evidence>
<protein>
    <recommendedName>
        <fullName evidence="2">non-specific serine/threonine protein kinase</fullName>
        <ecNumber evidence="2">2.7.11.1</ecNumber>
    </recommendedName>
</protein>
<evidence type="ECO:0000256" key="7">
    <source>
        <dbReference type="ARBA" id="ARBA00022840"/>
    </source>
</evidence>
<keyword evidence="7 8" id="KW-0067">ATP-binding</keyword>
<keyword evidence="6" id="KW-0418">Kinase</keyword>
<dbReference type="InterPro" id="IPR000719">
    <property type="entry name" value="Prot_kinase_dom"/>
</dbReference>
<sequence length="132" mass="14543">MDPHHLYISTRDPQEDFEVLQRLGGGTYGEVYKARSKASGELAAIKVVKMEADDDRATLQQEILMVRSCQHPNIIAYFGSYSWCNKLWICMELWGGGSLQDIYHGTGGGETEARRGAMGNWGAMGGQWGIGG</sequence>
<dbReference type="PROSITE" id="PS50011">
    <property type="entry name" value="PROTEIN_KINASE_DOM"/>
    <property type="match status" value="1"/>
</dbReference>
<dbReference type="InParanoid" id="A0A663FCF3"/>
<dbReference type="PROSITE" id="PS00107">
    <property type="entry name" value="PROTEIN_KINASE_ATP"/>
    <property type="match status" value="1"/>
</dbReference>
<dbReference type="GeneTree" id="ENSGT00940000160308"/>
<dbReference type="Gene3D" id="1.10.510.10">
    <property type="entry name" value="Transferase(Phosphotransferase) domain 1"/>
    <property type="match status" value="1"/>
</dbReference>
<dbReference type="InterPro" id="IPR050629">
    <property type="entry name" value="STE20/SPS1-PAK"/>
</dbReference>
<dbReference type="GO" id="GO:0005524">
    <property type="term" value="F:ATP binding"/>
    <property type="evidence" value="ECO:0007669"/>
    <property type="project" value="UniProtKB-UniRule"/>
</dbReference>
<evidence type="ECO:0000313" key="10">
    <source>
        <dbReference type="Ensembl" id="ENSACCP00020021768.1"/>
    </source>
</evidence>
<dbReference type="Ensembl" id="ENSACCT00020022727.1">
    <property type="protein sequence ID" value="ENSACCP00020021768.1"/>
    <property type="gene ID" value="ENSACCG00020014966.1"/>
</dbReference>
<dbReference type="AlphaFoldDB" id="A0A663FCF3"/>
<name>A0A663FCF3_AQUCH</name>
<reference evidence="10" key="2">
    <citation type="submission" date="2025-09" db="UniProtKB">
        <authorList>
            <consortium name="Ensembl"/>
        </authorList>
    </citation>
    <scope>IDENTIFICATION</scope>
</reference>
<keyword evidence="5 8" id="KW-0547">Nucleotide-binding</keyword>
<dbReference type="PANTHER" id="PTHR48012">
    <property type="entry name" value="STERILE20-LIKE KINASE, ISOFORM B-RELATED"/>
    <property type="match status" value="1"/>
</dbReference>
<proteinExistence type="inferred from homology"/>
<comment type="similarity">
    <text evidence="1">Belongs to the protein kinase superfamily. STE Ser/Thr protein kinase family. STE20 subfamily.</text>
</comment>
<keyword evidence="4" id="KW-0808">Transferase</keyword>
<dbReference type="Proteomes" id="UP000472275">
    <property type="component" value="Unassembled WGS sequence"/>
</dbReference>
<evidence type="ECO:0000259" key="9">
    <source>
        <dbReference type="PROSITE" id="PS50011"/>
    </source>
</evidence>
<keyword evidence="11" id="KW-1185">Reference proteome</keyword>
<keyword evidence="3" id="KW-0723">Serine/threonine-protein kinase</keyword>
<dbReference type="GO" id="GO:0005737">
    <property type="term" value="C:cytoplasm"/>
    <property type="evidence" value="ECO:0007669"/>
    <property type="project" value="TreeGrafter"/>
</dbReference>
<evidence type="ECO:0000256" key="4">
    <source>
        <dbReference type="ARBA" id="ARBA00022679"/>
    </source>
</evidence>
<dbReference type="FunFam" id="3.30.200.20:FF:000040">
    <property type="entry name" value="Dual specificity mitogen-activated protein kinase kinase"/>
    <property type="match status" value="1"/>
</dbReference>
<dbReference type="InterPro" id="IPR017441">
    <property type="entry name" value="Protein_kinase_ATP_BS"/>
</dbReference>
<dbReference type="GO" id="GO:0008349">
    <property type="term" value="F:MAP kinase kinase kinase kinase activity"/>
    <property type="evidence" value="ECO:0007669"/>
    <property type="project" value="TreeGrafter"/>
</dbReference>
<feature type="domain" description="Protein kinase" evidence="9">
    <location>
        <begin position="17"/>
        <end position="132"/>
    </location>
</feature>
<evidence type="ECO:0000256" key="1">
    <source>
        <dbReference type="ARBA" id="ARBA00008874"/>
    </source>
</evidence>
<dbReference type="EC" id="2.7.11.1" evidence="2"/>
<dbReference type="InterPro" id="IPR011009">
    <property type="entry name" value="Kinase-like_dom_sf"/>
</dbReference>
<dbReference type="Pfam" id="PF00069">
    <property type="entry name" value="Pkinase"/>
    <property type="match status" value="1"/>
</dbReference>
<evidence type="ECO:0000256" key="2">
    <source>
        <dbReference type="ARBA" id="ARBA00012513"/>
    </source>
</evidence>
<evidence type="ECO:0000313" key="11">
    <source>
        <dbReference type="Proteomes" id="UP000472275"/>
    </source>
</evidence>
<evidence type="ECO:0000256" key="8">
    <source>
        <dbReference type="PROSITE-ProRule" id="PRU10141"/>
    </source>
</evidence>
<dbReference type="SMART" id="SM00220">
    <property type="entry name" value="S_TKc"/>
    <property type="match status" value="1"/>
</dbReference>
<dbReference type="GO" id="GO:1902531">
    <property type="term" value="P:regulation of intracellular signal transduction"/>
    <property type="evidence" value="ECO:0007669"/>
    <property type="project" value="UniProtKB-ARBA"/>
</dbReference>
<evidence type="ECO:0000256" key="6">
    <source>
        <dbReference type="ARBA" id="ARBA00022777"/>
    </source>
</evidence>
<dbReference type="SUPFAM" id="SSF56112">
    <property type="entry name" value="Protein kinase-like (PK-like)"/>
    <property type="match status" value="1"/>
</dbReference>